<dbReference type="AlphaFoldDB" id="A0A4R6SRX5"/>
<keyword evidence="4" id="KW-1185">Reference proteome</keyword>
<accession>A0A4R6SRX5</accession>
<dbReference type="InterPro" id="IPR027823">
    <property type="entry name" value="DUF4468"/>
</dbReference>
<dbReference type="Gene3D" id="3.30.530.80">
    <property type="match status" value="1"/>
</dbReference>
<evidence type="ECO:0000313" key="4">
    <source>
        <dbReference type="Proteomes" id="UP000295620"/>
    </source>
</evidence>
<evidence type="ECO:0000313" key="3">
    <source>
        <dbReference type="EMBL" id="TDQ07353.1"/>
    </source>
</evidence>
<comment type="caution">
    <text evidence="3">The sequence shown here is derived from an EMBL/GenBank/DDBJ whole genome shotgun (WGS) entry which is preliminary data.</text>
</comment>
<keyword evidence="1" id="KW-0732">Signal</keyword>
<feature type="chain" id="PRO_5020187238" evidence="1">
    <location>
        <begin position="20"/>
        <end position="194"/>
    </location>
</feature>
<gene>
    <name evidence="3" type="ORF">ATK78_3474</name>
</gene>
<protein>
    <submittedName>
        <fullName evidence="3">Uncharacterized protein with TBP-like fold DUF4468</fullName>
    </submittedName>
</protein>
<dbReference type="Pfam" id="PF14730">
    <property type="entry name" value="DUF4468"/>
    <property type="match status" value="1"/>
</dbReference>
<proteinExistence type="predicted"/>
<evidence type="ECO:0000256" key="1">
    <source>
        <dbReference type="SAM" id="SignalP"/>
    </source>
</evidence>
<feature type="signal peptide" evidence="1">
    <location>
        <begin position="1"/>
        <end position="19"/>
    </location>
</feature>
<dbReference type="EMBL" id="SNYC01000006">
    <property type="protein sequence ID" value="TDQ07353.1"/>
    <property type="molecule type" value="Genomic_DNA"/>
</dbReference>
<feature type="domain" description="DUF4468" evidence="2">
    <location>
        <begin position="34"/>
        <end position="118"/>
    </location>
</feature>
<evidence type="ECO:0000259" key="2">
    <source>
        <dbReference type="Pfam" id="PF14730"/>
    </source>
</evidence>
<dbReference type="RefSeq" id="WP_133577331.1">
    <property type="nucleotide sequence ID" value="NZ_SNYC01000006.1"/>
</dbReference>
<organism evidence="3 4">
    <name type="scientific">Pedobacter metabolipauper</name>
    <dbReference type="NCBI Taxonomy" id="425513"/>
    <lineage>
        <taxon>Bacteria</taxon>
        <taxon>Pseudomonadati</taxon>
        <taxon>Bacteroidota</taxon>
        <taxon>Sphingobacteriia</taxon>
        <taxon>Sphingobacteriales</taxon>
        <taxon>Sphingobacteriaceae</taxon>
        <taxon>Pedobacter</taxon>
    </lineage>
</organism>
<name>A0A4R6SRX5_9SPHI</name>
<sequence length="194" mass="21905">MKIWILCSLLLIGASVCNAQDKPLAVDERGKLIYYEVVDCKGLPKDSLFARADAYFKKAGKRFSSEAVVGDSLFESSAKLIIQKTALVMSRPSGEVRYNFYVEVKPEKYRFWFTDFSFIPYQRDRYGNFVPSTTVGTPLESDPGKLNVSEWQSYQKSTAKETGILAAKFKETMANTIPVQLPVKKAEAISTKKW</sequence>
<reference evidence="3 4" key="1">
    <citation type="submission" date="2019-03" db="EMBL/GenBank/DDBJ databases">
        <title>Genomic Encyclopedia of Archaeal and Bacterial Type Strains, Phase II (KMG-II): from individual species to whole genera.</title>
        <authorList>
            <person name="Goeker M."/>
        </authorList>
    </citation>
    <scope>NUCLEOTIDE SEQUENCE [LARGE SCALE GENOMIC DNA]</scope>
    <source>
        <strain evidence="3 4">DSM 19035</strain>
    </source>
</reference>
<dbReference type="OrthoDB" id="794676at2"/>
<dbReference type="Proteomes" id="UP000295620">
    <property type="component" value="Unassembled WGS sequence"/>
</dbReference>